<evidence type="ECO:0000256" key="3">
    <source>
        <dbReference type="ARBA" id="ARBA00022475"/>
    </source>
</evidence>
<dbReference type="GO" id="GO:0005524">
    <property type="term" value="F:ATP binding"/>
    <property type="evidence" value="ECO:0007669"/>
    <property type="project" value="UniProtKB-KW"/>
</dbReference>
<evidence type="ECO:0000256" key="2">
    <source>
        <dbReference type="ARBA" id="ARBA00022448"/>
    </source>
</evidence>
<dbReference type="PROSITE" id="PS50893">
    <property type="entry name" value="ABC_TRANSPORTER_2"/>
    <property type="match status" value="1"/>
</dbReference>
<dbReference type="Pfam" id="PF00005">
    <property type="entry name" value="ABC_tran"/>
    <property type="match status" value="1"/>
</dbReference>
<keyword evidence="6" id="KW-0472">Membrane</keyword>
<keyword evidence="3" id="KW-1003">Cell membrane</keyword>
<feature type="compositionally biased region" description="Basic and acidic residues" evidence="9">
    <location>
        <begin position="1"/>
        <end position="12"/>
    </location>
</feature>
<dbReference type="PANTHER" id="PTHR43166">
    <property type="entry name" value="AMINO ACID IMPORT ATP-BINDING PROTEIN"/>
    <property type="match status" value="1"/>
</dbReference>
<dbReference type="GO" id="GO:0005886">
    <property type="term" value="C:plasma membrane"/>
    <property type="evidence" value="ECO:0007669"/>
    <property type="project" value="UniProtKB-SubCell"/>
</dbReference>
<feature type="region of interest" description="Disordered" evidence="9">
    <location>
        <begin position="1"/>
        <end position="24"/>
    </location>
</feature>
<feature type="domain" description="ABC transporter" evidence="10">
    <location>
        <begin position="36"/>
        <end position="281"/>
    </location>
</feature>
<dbReference type="CDD" id="cd03262">
    <property type="entry name" value="ABC_HisP_GlnQ"/>
    <property type="match status" value="1"/>
</dbReference>
<dbReference type="AlphaFoldDB" id="A0A8B3RIZ5"/>
<proteinExistence type="predicted"/>
<evidence type="ECO:0000256" key="1">
    <source>
        <dbReference type="ARBA" id="ARBA00004202"/>
    </source>
</evidence>
<comment type="catalytic activity">
    <reaction evidence="8">
        <text>a polar amino acid(out) + ATP + H2O = a polar amino acid(in) + ADP + phosphate + H(+)</text>
        <dbReference type="Rhea" id="RHEA:14673"/>
        <dbReference type="ChEBI" id="CHEBI:15377"/>
        <dbReference type="ChEBI" id="CHEBI:15378"/>
        <dbReference type="ChEBI" id="CHEBI:30616"/>
        <dbReference type="ChEBI" id="CHEBI:43474"/>
        <dbReference type="ChEBI" id="CHEBI:62031"/>
        <dbReference type="ChEBI" id="CHEBI:456216"/>
        <dbReference type="EC" id="7.4.2.1"/>
    </reaction>
    <physiologicalReaction direction="left-to-right" evidence="8">
        <dbReference type="Rhea" id="RHEA:14674"/>
    </physiologicalReaction>
</comment>
<sequence>MSEATRKTKSNSDESTATQTPKASVTTDIAAAIPAVEAKQVHKAFGDLHVLKGIDLTVEPGTVTVILGPSGSGKSTFLRLINQLETITGGEIDVDGEMIGYKKLPNGELQTLNDKEIARQRAKLGMVFQKFNLFPHMTALENVMEAPVHVLHMPKAEARKLAIKELERVGLGERLDYYPAQLSGGQQQRVAIARALAMKPEIMLFDEPTSALDPELVGEVLNVMRSLANDGMTMIAVTHEIGFAKEVADQIVFMDGGVVVERGTPDIIDHPKEERFQDFLQHVL</sequence>
<dbReference type="EMBL" id="RSCO01000016">
    <property type="protein sequence ID" value="RYM95720.1"/>
    <property type="molecule type" value="Genomic_DNA"/>
</dbReference>
<keyword evidence="4" id="KW-0547">Nucleotide-binding</keyword>
<evidence type="ECO:0000256" key="7">
    <source>
        <dbReference type="ARBA" id="ARBA00038850"/>
    </source>
</evidence>
<dbReference type="InterPro" id="IPR050086">
    <property type="entry name" value="MetN_ABC_transporter-like"/>
</dbReference>
<dbReference type="Gene3D" id="3.40.50.300">
    <property type="entry name" value="P-loop containing nucleotide triphosphate hydrolases"/>
    <property type="match status" value="1"/>
</dbReference>
<dbReference type="RefSeq" id="WP_130077311.1">
    <property type="nucleotide sequence ID" value="NZ_RSCO01000016.1"/>
</dbReference>
<dbReference type="FunFam" id="3.40.50.300:FF:000020">
    <property type="entry name" value="Amino acid ABC transporter ATP-binding component"/>
    <property type="match status" value="1"/>
</dbReference>
<dbReference type="Proteomes" id="UP000293613">
    <property type="component" value="Unassembled WGS sequence"/>
</dbReference>
<evidence type="ECO:0000256" key="9">
    <source>
        <dbReference type="SAM" id="MobiDB-lite"/>
    </source>
</evidence>
<feature type="compositionally biased region" description="Polar residues" evidence="9">
    <location>
        <begin position="13"/>
        <end position="24"/>
    </location>
</feature>
<keyword evidence="2" id="KW-0813">Transport</keyword>
<comment type="caution">
    <text evidence="11">The sequence shown here is derived from an EMBL/GenBank/DDBJ whole genome shotgun (WGS) entry which is preliminary data.</text>
</comment>
<dbReference type="SUPFAM" id="SSF52540">
    <property type="entry name" value="P-loop containing nucleoside triphosphate hydrolases"/>
    <property type="match status" value="1"/>
</dbReference>
<dbReference type="InterPro" id="IPR003593">
    <property type="entry name" value="AAA+_ATPase"/>
</dbReference>
<accession>A0A8B3RIZ5</accession>
<evidence type="ECO:0000313" key="12">
    <source>
        <dbReference type="Proteomes" id="UP000293613"/>
    </source>
</evidence>
<evidence type="ECO:0000256" key="8">
    <source>
        <dbReference type="ARBA" id="ARBA00047624"/>
    </source>
</evidence>
<dbReference type="InterPro" id="IPR017871">
    <property type="entry name" value="ABC_transporter-like_CS"/>
</dbReference>
<evidence type="ECO:0000256" key="4">
    <source>
        <dbReference type="ARBA" id="ARBA00022741"/>
    </source>
</evidence>
<evidence type="ECO:0000256" key="5">
    <source>
        <dbReference type="ARBA" id="ARBA00022840"/>
    </source>
</evidence>
<gene>
    <name evidence="11" type="ORF">PG2011B_0568</name>
</gene>
<dbReference type="InterPro" id="IPR027417">
    <property type="entry name" value="P-loop_NTPase"/>
</dbReference>
<comment type="subcellular location">
    <subcellularLocation>
        <location evidence="1">Cell membrane</location>
        <topology evidence="1">Peripheral membrane protein</topology>
    </subcellularLocation>
</comment>
<evidence type="ECO:0000259" key="10">
    <source>
        <dbReference type="PROSITE" id="PS50893"/>
    </source>
</evidence>
<name>A0A8B3RIZ5_BIFAN</name>
<dbReference type="PIRSF" id="PIRSF039085">
    <property type="entry name" value="ABC_ATPase_HisP"/>
    <property type="match status" value="1"/>
</dbReference>
<evidence type="ECO:0000256" key="6">
    <source>
        <dbReference type="ARBA" id="ARBA00023136"/>
    </source>
</evidence>
<keyword evidence="5 11" id="KW-0067">ATP-binding</keyword>
<dbReference type="GO" id="GO:0016887">
    <property type="term" value="F:ATP hydrolysis activity"/>
    <property type="evidence" value="ECO:0007669"/>
    <property type="project" value="InterPro"/>
</dbReference>
<dbReference type="SMART" id="SM00382">
    <property type="entry name" value="AAA"/>
    <property type="match status" value="1"/>
</dbReference>
<dbReference type="InterPro" id="IPR030679">
    <property type="entry name" value="ABC_ATPase_HisP-typ"/>
</dbReference>
<dbReference type="PANTHER" id="PTHR43166:SF35">
    <property type="entry name" value="L-CYSTINE IMPORT ATP-BINDING PROTEIN TCYN"/>
    <property type="match status" value="1"/>
</dbReference>
<dbReference type="InterPro" id="IPR003439">
    <property type="entry name" value="ABC_transporter-like_ATP-bd"/>
</dbReference>
<organism evidence="11 12">
    <name type="scientific">Bifidobacterium animalis subsp. lactis</name>
    <name type="common">Bifidobacterium lactis</name>
    <dbReference type="NCBI Taxonomy" id="302911"/>
    <lineage>
        <taxon>Bacteria</taxon>
        <taxon>Bacillati</taxon>
        <taxon>Actinomycetota</taxon>
        <taxon>Actinomycetes</taxon>
        <taxon>Bifidobacteriales</taxon>
        <taxon>Bifidobacteriaceae</taxon>
        <taxon>Bifidobacterium</taxon>
    </lineage>
</organism>
<protein>
    <recommendedName>
        <fullName evidence="7">ABC-type polar-amino-acid transporter</fullName>
        <ecNumber evidence="7">7.4.2.1</ecNumber>
    </recommendedName>
</protein>
<dbReference type="PROSITE" id="PS00211">
    <property type="entry name" value="ABC_TRANSPORTER_1"/>
    <property type="match status" value="1"/>
</dbReference>
<evidence type="ECO:0000313" key="11">
    <source>
        <dbReference type="EMBL" id="RYM95720.1"/>
    </source>
</evidence>
<reference evidence="11 12" key="1">
    <citation type="journal article" date="2019" name="Appl. Environ. Microbiol.">
        <title>Dissecting the evolutionary development of the Bifidobacterium animalis species through comparative genomics analyses.</title>
        <authorList>
            <person name="Lugli G.A."/>
            <person name="Mancino W."/>
            <person name="Milani C."/>
            <person name="Duranti S."/>
            <person name="Mancabelli L."/>
            <person name="Napoli S."/>
            <person name="Mangifesta M."/>
            <person name="Viappiani A."/>
            <person name="Anzalone R."/>
            <person name="Longhi G."/>
            <person name="van Sinderen D."/>
            <person name="Ventura M."/>
            <person name="Turroni F."/>
        </authorList>
    </citation>
    <scope>NUCLEOTIDE SEQUENCE [LARGE SCALE GENOMIC DNA]</scope>
    <source>
        <strain evidence="11 12">2011B</strain>
    </source>
</reference>
<dbReference type="EC" id="7.4.2.1" evidence="7"/>
<dbReference type="GO" id="GO:0015426">
    <property type="term" value="F:ATPase-coupled polar amino acid-transporter activity"/>
    <property type="evidence" value="ECO:0007669"/>
    <property type="project" value="UniProtKB-EC"/>
</dbReference>